<feature type="transmembrane region" description="Helical" evidence="1">
    <location>
        <begin position="225"/>
        <end position="249"/>
    </location>
</feature>
<keyword evidence="2" id="KW-0934">Plastid</keyword>
<keyword evidence="2" id="KW-0150">Chloroplast</keyword>
<dbReference type="EMBL" id="KY709208">
    <property type="protein sequence ID" value="ARO90501.1"/>
    <property type="molecule type" value="Genomic_DNA"/>
</dbReference>
<reference evidence="2" key="1">
    <citation type="submission" date="2017-03" db="EMBL/GenBank/DDBJ databases">
        <title>The new red algal subphylum Proteorhodophytina comprises the largest and most divergent plastid genomes known.</title>
        <authorList>
            <person name="Munoz-Gomez S.A."/>
            <person name="Mejia-Franco F.G."/>
            <person name="Durnin K."/>
            <person name="Morgan C."/>
            <person name="Grisdale C.J."/>
            <person name="Archibald J.M."/>
            <person name="Slamovits C.H."/>
        </authorList>
    </citation>
    <scope>NUCLEOTIDE SEQUENCE</scope>
    <source>
        <strain evidence="2">UTEX LB2858</strain>
    </source>
</reference>
<dbReference type="InterPro" id="IPR022552">
    <property type="entry name" value="UPF_Ycf55"/>
</dbReference>
<evidence type="ECO:0008006" key="3">
    <source>
        <dbReference type="Google" id="ProtNLM"/>
    </source>
</evidence>
<dbReference type="AlphaFoldDB" id="A0A1Y9TLL5"/>
<accession>A0A1Y9TLL5</accession>
<keyword evidence="1" id="KW-1133">Transmembrane helix</keyword>
<dbReference type="Pfam" id="PF12452">
    <property type="entry name" value="DUF3685"/>
    <property type="match status" value="1"/>
</dbReference>
<sequence length="264" mass="31707">MLEEIKLHFVSLLSVDFSSSIFFKKKFFLKEIISNSVYNFLSFYLDEETIILLLQQYSYSDYLTSLDLVLWTEVCYLLFFSSSDKINRSIDKFYLSQELFQEQMFVLLENYIIKIANSIFRVFLNYSQSLSNFLSIACGQYYLSQKKFRYLKNNLLVNDLLDFYIYSPKLIYENRYVIFNFNSSNIISRSIYCSRDQELIKLSSIQLLIIVYFELQDLFFPKIKIFVYLLGKILMYILTYLFGTIFKVVSQNLQKIFRNMKIYV</sequence>
<dbReference type="RefSeq" id="YP_009369813.1">
    <property type="nucleotide sequence ID" value="NC_034776.1"/>
</dbReference>
<name>A0A1Y9TLL5_9RHOD</name>
<organism evidence="2">
    <name type="scientific">Boldia erythrosiphon</name>
    <dbReference type="NCBI Taxonomy" id="74908"/>
    <lineage>
        <taxon>Eukaryota</taxon>
        <taxon>Rhodophyta</taxon>
        <taxon>Compsopogonophyceae</taxon>
        <taxon>Compsopogonales</taxon>
        <taxon>Boldiaceae</taxon>
        <taxon>Boldia</taxon>
    </lineage>
</organism>
<keyword evidence="1" id="KW-0472">Membrane</keyword>
<keyword evidence="1" id="KW-0812">Transmembrane</keyword>
<geneLocation type="chloroplast" evidence="2"/>
<dbReference type="GeneID" id="32891512"/>
<evidence type="ECO:0000313" key="2">
    <source>
        <dbReference type="EMBL" id="ARO90501.1"/>
    </source>
</evidence>
<protein>
    <recommendedName>
        <fullName evidence="3">Transmembrane protein</fullName>
    </recommendedName>
</protein>
<proteinExistence type="predicted"/>
<gene>
    <name evidence="2" type="primary">orf161</name>
</gene>
<evidence type="ECO:0000256" key="1">
    <source>
        <dbReference type="SAM" id="Phobius"/>
    </source>
</evidence>